<protein>
    <recommendedName>
        <fullName evidence="2">asparagine synthase (glutamine-hydrolyzing)</fullName>
        <ecNumber evidence="2">6.3.5.4</ecNumber>
    </recommendedName>
    <alternativeName>
        <fullName evidence="8">Glutamine-dependent asparagine synthetase</fullName>
    </alternativeName>
</protein>
<evidence type="ECO:0000256" key="5">
    <source>
        <dbReference type="ARBA" id="ARBA00022741"/>
    </source>
</evidence>
<sequence>MCGIFGILNNDNKKELITNSFLKGKGRGPETSSLNFYETSRKENEIVLGFHRLAINGYLNENSEQPFDKRDCVLICNGEIYNWKELLKLQKNHEEIPYGSSDCEIILHLYKNYGIEYTYQVLDGVFAFILFDKMKQEVYVARDMYGVRPLFMGMESKNLGEFQYFFGSEIKMIYDLKKDENSMYVDQVKPGYVYKFDVRTMIFQEKSMKTNPFINNTLYNETTILSTIRDTLIGAVKKRVDNTDRPIACLLSGGLDSSLITALVVSIMGGPNVKTFSIGMKGSEDLKYAKLAADYLKTNHTTIILEERDFLEAIEKVIYSIESYDTTTVRASVGNWLVSKYIKENSDCKVVFNGDGSDEVTGGYMYFHCAPDSLSFDKECKRLIDNIHYYDVLRSDRSISCHGLEARTPFLDRNFVQTYLSIPSKFRCHNIENQCEKYLLRKAFDVLNILPNSVLWRTKEAFSDGVSKSSKSWYEVIQDYVKEKIYNVKNEKVYIQQKCNYYNWVKNKPTTLEQLYYREVFHKYYRNTDNVIPEFWMPRFVEANDASARTLQIYKKQMQEDEEKNYLV</sequence>
<reference evidence="11" key="1">
    <citation type="journal article" date="2020" name="Nature">
        <title>Giant virus diversity and host interactions through global metagenomics.</title>
        <authorList>
            <person name="Schulz F."/>
            <person name="Roux S."/>
            <person name="Paez-Espino D."/>
            <person name="Jungbluth S."/>
            <person name="Walsh D.A."/>
            <person name="Denef V.J."/>
            <person name="McMahon K.D."/>
            <person name="Konstantinidis K.T."/>
            <person name="Eloe-Fadrosh E.A."/>
            <person name="Kyrpides N.C."/>
            <person name="Woyke T."/>
        </authorList>
    </citation>
    <scope>NUCLEOTIDE SEQUENCE</scope>
    <source>
        <strain evidence="11">GVMAG-M-3300021425-14</strain>
    </source>
</reference>
<dbReference type="InterPro" id="IPR001962">
    <property type="entry name" value="Asn_synthase"/>
</dbReference>
<organism evidence="11">
    <name type="scientific">viral metagenome</name>
    <dbReference type="NCBI Taxonomy" id="1070528"/>
    <lineage>
        <taxon>unclassified sequences</taxon>
        <taxon>metagenomes</taxon>
        <taxon>organismal metagenomes</taxon>
    </lineage>
</organism>
<evidence type="ECO:0000313" key="11">
    <source>
        <dbReference type="EMBL" id="QHT05973.1"/>
    </source>
</evidence>
<dbReference type="Gene3D" id="3.40.50.620">
    <property type="entry name" value="HUPs"/>
    <property type="match status" value="1"/>
</dbReference>
<evidence type="ECO:0000256" key="7">
    <source>
        <dbReference type="ARBA" id="ARBA00022888"/>
    </source>
</evidence>
<dbReference type="InterPro" id="IPR006426">
    <property type="entry name" value="Asn_synth_AEB"/>
</dbReference>
<comment type="catalytic activity">
    <reaction evidence="9">
        <text>L-aspartate + L-glutamine + ATP + H2O = L-asparagine + L-glutamate + AMP + diphosphate + H(+)</text>
        <dbReference type="Rhea" id="RHEA:12228"/>
        <dbReference type="ChEBI" id="CHEBI:15377"/>
        <dbReference type="ChEBI" id="CHEBI:15378"/>
        <dbReference type="ChEBI" id="CHEBI:29985"/>
        <dbReference type="ChEBI" id="CHEBI:29991"/>
        <dbReference type="ChEBI" id="CHEBI:30616"/>
        <dbReference type="ChEBI" id="CHEBI:33019"/>
        <dbReference type="ChEBI" id="CHEBI:58048"/>
        <dbReference type="ChEBI" id="CHEBI:58359"/>
        <dbReference type="ChEBI" id="CHEBI:456215"/>
        <dbReference type="EC" id="6.3.5.4"/>
    </reaction>
</comment>
<evidence type="ECO:0000259" key="10">
    <source>
        <dbReference type="PROSITE" id="PS51278"/>
    </source>
</evidence>
<dbReference type="GO" id="GO:0006529">
    <property type="term" value="P:asparagine biosynthetic process"/>
    <property type="evidence" value="ECO:0007669"/>
    <property type="project" value="UniProtKB-KW"/>
</dbReference>
<dbReference type="AlphaFoldDB" id="A0A6C0CNW3"/>
<dbReference type="NCBIfam" id="TIGR01536">
    <property type="entry name" value="asn_synth_AEB"/>
    <property type="match status" value="1"/>
</dbReference>
<dbReference type="Pfam" id="PF00733">
    <property type="entry name" value="Asn_synthase"/>
    <property type="match status" value="2"/>
</dbReference>
<keyword evidence="6" id="KW-0067">ATP-binding</keyword>
<evidence type="ECO:0000256" key="4">
    <source>
        <dbReference type="ARBA" id="ARBA00022605"/>
    </source>
</evidence>
<dbReference type="Gene3D" id="3.60.20.10">
    <property type="entry name" value="Glutamine Phosphoribosylpyrophosphate, subunit 1, domain 1"/>
    <property type="match status" value="1"/>
</dbReference>
<dbReference type="EMBL" id="MN739461">
    <property type="protein sequence ID" value="QHT05973.1"/>
    <property type="molecule type" value="Genomic_DNA"/>
</dbReference>
<evidence type="ECO:0000256" key="3">
    <source>
        <dbReference type="ARBA" id="ARBA00022598"/>
    </source>
</evidence>
<evidence type="ECO:0000256" key="2">
    <source>
        <dbReference type="ARBA" id="ARBA00012737"/>
    </source>
</evidence>
<dbReference type="InterPro" id="IPR014729">
    <property type="entry name" value="Rossmann-like_a/b/a_fold"/>
</dbReference>
<dbReference type="PIRSF" id="PIRSF001589">
    <property type="entry name" value="Asn_synthetase_glu-h"/>
    <property type="match status" value="1"/>
</dbReference>
<dbReference type="PANTHER" id="PTHR11772">
    <property type="entry name" value="ASPARAGINE SYNTHETASE"/>
    <property type="match status" value="1"/>
</dbReference>
<dbReference type="GO" id="GO:0004066">
    <property type="term" value="F:asparagine synthase (glutamine-hydrolyzing) activity"/>
    <property type="evidence" value="ECO:0007669"/>
    <property type="project" value="UniProtKB-EC"/>
</dbReference>
<proteinExistence type="predicted"/>
<evidence type="ECO:0000256" key="8">
    <source>
        <dbReference type="ARBA" id="ARBA00030234"/>
    </source>
</evidence>
<evidence type="ECO:0000256" key="6">
    <source>
        <dbReference type="ARBA" id="ARBA00022840"/>
    </source>
</evidence>
<accession>A0A6C0CNW3</accession>
<comment type="pathway">
    <text evidence="1">Amino-acid biosynthesis; L-asparagine biosynthesis; L-asparagine from L-aspartate (L-Gln route): step 1/1.</text>
</comment>
<dbReference type="EC" id="6.3.5.4" evidence="2"/>
<dbReference type="InterPro" id="IPR050795">
    <property type="entry name" value="Asn_Synthetase"/>
</dbReference>
<dbReference type="GO" id="GO:0005524">
    <property type="term" value="F:ATP binding"/>
    <property type="evidence" value="ECO:0007669"/>
    <property type="project" value="UniProtKB-KW"/>
</dbReference>
<dbReference type="InterPro" id="IPR029055">
    <property type="entry name" value="Ntn_hydrolases_N"/>
</dbReference>
<dbReference type="PANTHER" id="PTHR11772:SF23">
    <property type="entry name" value="ASPARAGINE SYNTHETASE [GLUTAMINE-HYDROLYZING]"/>
    <property type="match status" value="1"/>
</dbReference>
<dbReference type="SUPFAM" id="SSF56235">
    <property type="entry name" value="N-terminal nucleophile aminohydrolases (Ntn hydrolases)"/>
    <property type="match status" value="1"/>
</dbReference>
<dbReference type="CDD" id="cd01991">
    <property type="entry name" value="Asn_synthase_B_C"/>
    <property type="match status" value="1"/>
</dbReference>
<evidence type="ECO:0000256" key="1">
    <source>
        <dbReference type="ARBA" id="ARBA00005187"/>
    </source>
</evidence>
<feature type="domain" description="Glutamine amidotransferase type-2" evidence="10">
    <location>
        <begin position="2"/>
        <end position="199"/>
    </location>
</feature>
<keyword evidence="5" id="KW-0547">Nucleotide-binding</keyword>
<dbReference type="InterPro" id="IPR017932">
    <property type="entry name" value="GATase_2_dom"/>
</dbReference>
<keyword evidence="7" id="KW-0061">Asparagine biosynthesis</keyword>
<keyword evidence="3" id="KW-0436">Ligase</keyword>
<evidence type="ECO:0000256" key="9">
    <source>
        <dbReference type="ARBA" id="ARBA00048741"/>
    </source>
</evidence>
<dbReference type="PROSITE" id="PS51278">
    <property type="entry name" value="GATASE_TYPE_2"/>
    <property type="match status" value="1"/>
</dbReference>
<dbReference type="SUPFAM" id="SSF52402">
    <property type="entry name" value="Adenine nucleotide alpha hydrolases-like"/>
    <property type="match status" value="1"/>
</dbReference>
<name>A0A6C0CNW3_9ZZZZ</name>
<keyword evidence="4" id="KW-0028">Amino-acid biosynthesis</keyword>
<dbReference type="Pfam" id="PF13537">
    <property type="entry name" value="GATase_7"/>
    <property type="match status" value="1"/>
</dbReference>
<dbReference type="GO" id="GO:0005829">
    <property type="term" value="C:cytosol"/>
    <property type="evidence" value="ECO:0007669"/>
    <property type="project" value="TreeGrafter"/>
</dbReference>